<dbReference type="RefSeq" id="XP_064684875.1">
    <property type="nucleotide sequence ID" value="XM_064820955.1"/>
</dbReference>
<dbReference type="GeneID" id="89945263"/>
<accession>A0AAN7HNZ7</accession>
<comment type="caution">
    <text evidence="2">The sequence shown here is derived from an EMBL/GenBank/DDBJ whole genome shotgun (WGS) entry which is preliminary data.</text>
</comment>
<protein>
    <recommendedName>
        <fullName evidence="1">PiggyBac transposable element-derived protein domain-containing protein</fullName>
    </recommendedName>
</protein>
<dbReference type="EMBL" id="JASEJX010000013">
    <property type="protein sequence ID" value="KAK4518209.1"/>
    <property type="molecule type" value="Genomic_DNA"/>
</dbReference>
<dbReference type="InterPro" id="IPR029526">
    <property type="entry name" value="PGBD"/>
</dbReference>
<organism evidence="2 3">
    <name type="scientific">Mucor velutinosus</name>
    <dbReference type="NCBI Taxonomy" id="708070"/>
    <lineage>
        <taxon>Eukaryota</taxon>
        <taxon>Fungi</taxon>
        <taxon>Fungi incertae sedis</taxon>
        <taxon>Mucoromycota</taxon>
        <taxon>Mucoromycotina</taxon>
        <taxon>Mucoromycetes</taxon>
        <taxon>Mucorales</taxon>
        <taxon>Mucorineae</taxon>
        <taxon>Mucoraceae</taxon>
        <taxon>Mucor</taxon>
    </lineage>
</organism>
<proteinExistence type="predicted"/>
<dbReference type="AlphaFoldDB" id="A0AAN7HNZ7"/>
<name>A0AAN7HNZ7_9FUNG</name>
<reference evidence="2 3" key="1">
    <citation type="submission" date="2022-11" db="EMBL/GenBank/DDBJ databases">
        <title>Mucor velutinosus strain NIH1002 WGS.</title>
        <authorList>
            <person name="Subramanian P."/>
            <person name="Mullikin J.C."/>
            <person name="Segre J.A."/>
            <person name="Zelazny A.M."/>
        </authorList>
    </citation>
    <scope>NUCLEOTIDE SEQUENCE [LARGE SCALE GENOMIC DNA]</scope>
    <source>
        <strain evidence="2 3">NIH1002</strain>
    </source>
</reference>
<dbReference type="Pfam" id="PF13843">
    <property type="entry name" value="DDE_Tnp_1_7"/>
    <property type="match status" value="1"/>
</dbReference>
<gene>
    <name evidence="2" type="ORF">ATC70_001561</name>
</gene>
<evidence type="ECO:0000259" key="1">
    <source>
        <dbReference type="Pfam" id="PF13843"/>
    </source>
</evidence>
<evidence type="ECO:0000313" key="3">
    <source>
        <dbReference type="Proteomes" id="UP001304243"/>
    </source>
</evidence>
<dbReference type="Proteomes" id="UP001304243">
    <property type="component" value="Unassembled WGS sequence"/>
</dbReference>
<feature type="domain" description="PiggyBac transposable element-derived protein" evidence="1">
    <location>
        <begin position="5"/>
        <end position="112"/>
    </location>
</feature>
<keyword evidence="3" id="KW-1185">Reference proteome</keyword>
<sequence length="149" mass="16263">MPMCISPGKYLVIDESMNQWLGIGMPNIKKVPGKPHPIGQEFKTLADCHTSCILRMDTVSDPVSKEFDDEPGMKKLTATVNKRSVQPWSGSGRTVIADSWFGSSDMVKMLSNLACSLSCKCASAATGLVECLKQTLWKRLKKPMVAATP</sequence>
<evidence type="ECO:0000313" key="2">
    <source>
        <dbReference type="EMBL" id="KAK4518209.1"/>
    </source>
</evidence>